<dbReference type="Proteomes" id="UP000006447">
    <property type="component" value="Unassembled WGS sequence"/>
</dbReference>
<sequence length="27" mass="3074">MKIGIPREIKNHEYRVAITPAGVHELT</sequence>
<dbReference type="Pfam" id="PF05222">
    <property type="entry name" value="AlaDh_PNT_N"/>
    <property type="match status" value="1"/>
</dbReference>
<dbReference type="AlphaFoldDB" id="I0WTL0"/>
<organism evidence="2 3">
    <name type="scientific">Rhodococcus opacus RKJ300 = JCM 13270</name>
    <dbReference type="NCBI Taxonomy" id="1165867"/>
    <lineage>
        <taxon>Bacteria</taxon>
        <taxon>Bacillati</taxon>
        <taxon>Actinomycetota</taxon>
        <taxon>Actinomycetes</taxon>
        <taxon>Mycobacteriales</taxon>
        <taxon>Nocardiaceae</taxon>
        <taxon>Rhodococcus</taxon>
    </lineage>
</organism>
<dbReference type="Gene3D" id="3.40.50.720">
    <property type="entry name" value="NAD(P)-binding Rossmann-like Domain"/>
    <property type="match status" value="1"/>
</dbReference>
<protein>
    <submittedName>
        <fullName evidence="2">Alanine dehydrogenase</fullName>
    </submittedName>
</protein>
<evidence type="ECO:0000313" key="3">
    <source>
        <dbReference type="Proteomes" id="UP000006447"/>
    </source>
</evidence>
<evidence type="ECO:0000313" key="2">
    <source>
        <dbReference type="EMBL" id="EID79726.1"/>
    </source>
</evidence>
<comment type="caution">
    <text evidence="2">The sequence shown here is derived from an EMBL/GenBank/DDBJ whole genome shotgun (WGS) entry which is preliminary data.</text>
</comment>
<evidence type="ECO:0000259" key="1">
    <source>
        <dbReference type="Pfam" id="PF05222"/>
    </source>
</evidence>
<reference evidence="2 3" key="1">
    <citation type="journal article" date="2012" name="J. Bacteriol.">
        <title>Draft genome sequence of the nitrophenol-degrading actinomycete Rhodococcus imtechensis RKJ300.</title>
        <authorList>
            <person name="Vikram S."/>
            <person name="Kumar S."/>
            <person name="Subramanian S."/>
            <person name="Raghava G.P."/>
        </authorList>
    </citation>
    <scope>NUCLEOTIDE SEQUENCE [LARGE SCALE GENOMIC DNA]</scope>
    <source>
        <strain evidence="2 3">RKJ300</strain>
    </source>
</reference>
<feature type="domain" description="Alanine dehydrogenase/pyridine nucleotide transhydrogenase N-terminal" evidence="1">
    <location>
        <begin position="4"/>
        <end position="27"/>
    </location>
</feature>
<feature type="non-terminal residue" evidence="2">
    <location>
        <position position="27"/>
    </location>
</feature>
<dbReference type="InterPro" id="IPR007886">
    <property type="entry name" value="AlaDH/PNT_N"/>
</dbReference>
<dbReference type="EMBL" id="AJJH01000059">
    <property type="protein sequence ID" value="EID79726.1"/>
    <property type="molecule type" value="Genomic_DNA"/>
</dbReference>
<dbReference type="SUPFAM" id="SSF52283">
    <property type="entry name" value="Formate/glycerate dehydrogenase catalytic domain-like"/>
    <property type="match status" value="1"/>
</dbReference>
<proteinExistence type="predicted"/>
<accession>I0WTL0</accession>
<name>I0WTL0_RHOOP</name>
<gene>
    <name evidence="2" type="ORF">W59_11921</name>
</gene>